<evidence type="ECO:0000256" key="1">
    <source>
        <dbReference type="SAM" id="SignalP"/>
    </source>
</evidence>
<evidence type="ECO:0000313" key="3">
    <source>
        <dbReference type="EMBL" id="NID08686.1"/>
    </source>
</evidence>
<dbReference type="InterPro" id="IPR006103">
    <property type="entry name" value="Glyco_hydro_2_cat"/>
</dbReference>
<dbReference type="Proteomes" id="UP000606008">
    <property type="component" value="Unassembled WGS sequence"/>
</dbReference>
<comment type="caution">
    <text evidence="3">The sequence shown here is derived from an EMBL/GenBank/DDBJ whole genome shotgun (WGS) entry which is preliminary data.</text>
</comment>
<dbReference type="EMBL" id="WAEL01000001">
    <property type="protein sequence ID" value="NID08686.1"/>
    <property type="molecule type" value="Genomic_DNA"/>
</dbReference>
<organism evidence="3 4">
    <name type="scientific">Fibrivirga algicola</name>
    <dbReference type="NCBI Taxonomy" id="2950420"/>
    <lineage>
        <taxon>Bacteria</taxon>
        <taxon>Pseudomonadati</taxon>
        <taxon>Bacteroidota</taxon>
        <taxon>Cytophagia</taxon>
        <taxon>Cytophagales</taxon>
        <taxon>Spirosomataceae</taxon>
        <taxon>Fibrivirga</taxon>
    </lineage>
</organism>
<protein>
    <recommendedName>
        <fullName evidence="2">Glycoside hydrolase family 2 catalytic domain-containing protein</fullName>
    </recommendedName>
</protein>
<feature type="signal peptide" evidence="1">
    <location>
        <begin position="1"/>
        <end position="39"/>
    </location>
</feature>
<dbReference type="Gene3D" id="3.20.20.80">
    <property type="entry name" value="Glycosidases"/>
    <property type="match status" value="1"/>
</dbReference>
<evidence type="ECO:0000259" key="2">
    <source>
        <dbReference type="Pfam" id="PF02836"/>
    </source>
</evidence>
<keyword evidence="4" id="KW-1185">Reference proteome</keyword>
<feature type="chain" id="PRO_5047268572" description="Glycoside hydrolase family 2 catalytic domain-containing protein" evidence="1">
    <location>
        <begin position="40"/>
        <end position="449"/>
    </location>
</feature>
<reference evidence="4" key="1">
    <citation type="submission" date="2019-09" db="EMBL/GenBank/DDBJ databases">
        <authorList>
            <person name="Jung D.-H."/>
        </authorList>
    </citation>
    <scope>NUCLEOTIDE SEQUENCE [LARGE SCALE GENOMIC DNA]</scope>
    <source>
        <strain evidence="4">JA-25</strain>
    </source>
</reference>
<sequence length="449" mass="50767">MQLVAIVTHILRLPQRYTALLLSLLALLASCTESTTSHQAGTLPDSVTGIVQKGNTFTLTHQGQPYFIRGVCGQSRLARLHECGGNSIRIWDDSDADFILDQAQQNQLTVFLGLWIEREADGFDYYDEAKITRQFERIRKAVLKYRSHPALLMWCVGNEWTLDATNIRVFDEVNRIAAMIHELDPNHPVTTAVMQTTARPIWLIRDRCPAIDVLSLNVYAALHETGQLLQEGGWTKPYIISEYGPKGHWESDLTPWRTSIEPTSQEKYRFVRQNYEAYIASPPPNCLGAYLFLWGNKEEGTHTWYGCFDEQGHETPLVGLLQELWTKQLPVNKAPTIDGLLVDGRKTTGVSFPGTNSIHQARILVHDVDGDSLTYAWDIRTDLSNVYDLDKRSPPIRISGLIVGEHSADIRFTVPRRAGNYRLFANVYDTHNHVGTANLSFRVPGREVP</sequence>
<accession>A0ABX0Q9V0</accession>
<dbReference type="Pfam" id="PF02836">
    <property type="entry name" value="Glyco_hydro_2_C"/>
    <property type="match status" value="1"/>
</dbReference>
<gene>
    <name evidence="3" type="ORF">F7231_00755</name>
</gene>
<dbReference type="RefSeq" id="WP_166690561.1">
    <property type="nucleotide sequence ID" value="NZ_WAEL01000001.1"/>
</dbReference>
<dbReference type="InterPro" id="IPR017853">
    <property type="entry name" value="GH"/>
</dbReference>
<dbReference type="SUPFAM" id="SSF51445">
    <property type="entry name" value="(Trans)glycosidases"/>
    <property type="match status" value="1"/>
</dbReference>
<feature type="domain" description="Glycoside hydrolase family 2 catalytic" evidence="2">
    <location>
        <begin position="133"/>
        <end position="244"/>
    </location>
</feature>
<proteinExistence type="predicted"/>
<keyword evidence="1" id="KW-0732">Signal</keyword>
<reference evidence="4" key="2">
    <citation type="submission" date="2023-07" db="EMBL/GenBank/DDBJ databases">
        <authorList>
            <person name="Jung D.-H."/>
        </authorList>
    </citation>
    <scope>NUCLEOTIDE SEQUENCE [LARGE SCALE GENOMIC DNA]</scope>
    <source>
        <strain evidence="4">JA-25</strain>
    </source>
</reference>
<name>A0ABX0Q9V0_9BACT</name>
<evidence type="ECO:0000313" key="4">
    <source>
        <dbReference type="Proteomes" id="UP000606008"/>
    </source>
</evidence>